<keyword evidence="2 7" id="KW-0812">Transmembrane</keyword>
<evidence type="ECO:0000256" key="4">
    <source>
        <dbReference type="ARBA" id="ARBA00022989"/>
    </source>
</evidence>
<evidence type="ECO:0000313" key="8">
    <source>
        <dbReference type="EMBL" id="KAF2007901.1"/>
    </source>
</evidence>
<dbReference type="EMBL" id="ML977556">
    <property type="protein sequence ID" value="KAF2007901.1"/>
    <property type="molecule type" value="Genomic_DNA"/>
</dbReference>
<gene>
    <name evidence="8" type="ORF">P154DRAFT_418970</name>
</gene>
<feature type="transmembrane region" description="Helical" evidence="7">
    <location>
        <begin position="195"/>
        <end position="214"/>
    </location>
</feature>
<evidence type="ECO:0000313" key="9">
    <source>
        <dbReference type="Proteomes" id="UP000799779"/>
    </source>
</evidence>
<dbReference type="GO" id="GO:0070072">
    <property type="term" value="P:vacuolar proton-transporting V-type ATPase complex assembly"/>
    <property type="evidence" value="ECO:0007669"/>
    <property type="project" value="InterPro"/>
</dbReference>
<evidence type="ECO:0000256" key="1">
    <source>
        <dbReference type="ARBA" id="ARBA00004477"/>
    </source>
</evidence>
<accession>A0A6A5X4Y6</accession>
<keyword evidence="4 7" id="KW-1133">Transmembrane helix</keyword>
<evidence type="ECO:0000256" key="3">
    <source>
        <dbReference type="ARBA" id="ARBA00022824"/>
    </source>
</evidence>
<protein>
    <submittedName>
        <fullName evidence="8">Uncharacterized protein</fullName>
    </submittedName>
</protein>
<keyword evidence="5 7" id="KW-0472">Membrane</keyword>
<keyword evidence="3" id="KW-0256">Endoplasmic reticulum</keyword>
<proteinExistence type="predicted"/>
<dbReference type="Proteomes" id="UP000799779">
    <property type="component" value="Unassembled WGS sequence"/>
</dbReference>
<feature type="region of interest" description="Disordered" evidence="6">
    <location>
        <begin position="244"/>
        <end position="276"/>
    </location>
</feature>
<organism evidence="8 9">
    <name type="scientific">Amniculicola lignicola CBS 123094</name>
    <dbReference type="NCBI Taxonomy" id="1392246"/>
    <lineage>
        <taxon>Eukaryota</taxon>
        <taxon>Fungi</taxon>
        <taxon>Dikarya</taxon>
        <taxon>Ascomycota</taxon>
        <taxon>Pezizomycotina</taxon>
        <taxon>Dothideomycetes</taxon>
        <taxon>Pleosporomycetidae</taxon>
        <taxon>Pleosporales</taxon>
        <taxon>Amniculicolaceae</taxon>
        <taxon>Amniculicola</taxon>
    </lineage>
</organism>
<feature type="transmembrane region" description="Helical" evidence="7">
    <location>
        <begin position="163"/>
        <end position="183"/>
    </location>
</feature>
<evidence type="ECO:0000256" key="5">
    <source>
        <dbReference type="ARBA" id="ARBA00023136"/>
    </source>
</evidence>
<dbReference type="InterPro" id="IPR021013">
    <property type="entry name" value="ATPase_Vma12"/>
</dbReference>
<dbReference type="PANTHER" id="PTHR31394">
    <property type="entry name" value="TRANSMEMBRANE PROTEIN 199"/>
    <property type="match status" value="1"/>
</dbReference>
<dbReference type="GO" id="GO:0005789">
    <property type="term" value="C:endoplasmic reticulum membrane"/>
    <property type="evidence" value="ECO:0007669"/>
    <property type="project" value="UniProtKB-SubCell"/>
</dbReference>
<sequence>MVLLTTTRAVVRALETARSVAEDELLALERPSEPPLVDAQAGSPISHAQLIDLAKLLKRHADKLETGEGAQDAMPYRLDSLLRGCSIYTPPPPPKKEPTPEYKALMARLRQQEEARAYTRMLSPPSHLAASTHASPLAYLDHTDTFDISADDEVSYAEVHRQIILIINVLVSIIAVSVFIWVAARHWSAPKRLGLSLGGSLVIAIAEVVIYSGYVRKINEAKTKERKKPEIKKIVESWVIDGTSEKKSSSVPLSSNGTEANEQADDGIRFRKGKHR</sequence>
<dbReference type="Pfam" id="PF11712">
    <property type="entry name" value="Vma12"/>
    <property type="match status" value="1"/>
</dbReference>
<evidence type="ECO:0000256" key="2">
    <source>
        <dbReference type="ARBA" id="ARBA00022692"/>
    </source>
</evidence>
<evidence type="ECO:0000256" key="6">
    <source>
        <dbReference type="SAM" id="MobiDB-lite"/>
    </source>
</evidence>
<evidence type="ECO:0000256" key="7">
    <source>
        <dbReference type="SAM" id="Phobius"/>
    </source>
</evidence>
<keyword evidence="9" id="KW-1185">Reference proteome</keyword>
<dbReference type="OrthoDB" id="19981at2759"/>
<reference evidence="8" key="1">
    <citation type="journal article" date="2020" name="Stud. Mycol.">
        <title>101 Dothideomycetes genomes: a test case for predicting lifestyles and emergence of pathogens.</title>
        <authorList>
            <person name="Haridas S."/>
            <person name="Albert R."/>
            <person name="Binder M."/>
            <person name="Bloem J."/>
            <person name="Labutti K."/>
            <person name="Salamov A."/>
            <person name="Andreopoulos B."/>
            <person name="Baker S."/>
            <person name="Barry K."/>
            <person name="Bills G."/>
            <person name="Bluhm B."/>
            <person name="Cannon C."/>
            <person name="Castanera R."/>
            <person name="Culley D."/>
            <person name="Daum C."/>
            <person name="Ezra D."/>
            <person name="Gonzalez J."/>
            <person name="Henrissat B."/>
            <person name="Kuo A."/>
            <person name="Liang C."/>
            <person name="Lipzen A."/>
            <person name="Lutzoni F."/>
            <person name="Magnuson J."/>
            <person name="Mondo S."/>
            <person name="Nolan M."/>
            <person name="Ohm R."/>
            <person name="Pangilinan J."/>
            <person name="Park H.-J."/>
            <person name="Ramirez L."/>
            <person name="Alfaro M."/>
            <person name="Sun H."/>
            <person name="Tritt A."/>
            <person name="Yoshinaga Y."/>
            <person name="Zwiers L.-H."/>
            <person name="Turgeon B."/>
            <person name="Goodwin S."/>
            <person name="Spatafora J."/>
            <person name="Crous P."/>
            <person name="Grigoriev I."/>
        </authorList>
    </citation>
    <scope>NUCLEOTIDE SEQUENCE</scope>
    <source>
        <strain evidence="8">CBS 123094</strain>
    </source>
</reference>
<dbReference type="AlphaFoldDB" id="A0A6A5X4Y6"/>
<comment type="subcellular location">
    <subcellularLocation>
        <location evidence="1">Endoplasmic reticulum membrane</location>
        <topology evidence="1">Multi-pass membrane protein</topology>
    </subcellularLocation>
</comment>
<dbReference type="PANTHER" id="PTHR31394:SF1">
    <property type="entry name" value="TRANSMEMBRANE PROTEIN 199"/>
    <property type="match status" value="1"/>
</dbReference>
<name>A0A6A5X4Y6_9PLEO</name>